<organism evidence="3 4">
    <name type="scientific">Ilyodon furcidens</name>
    <name type="common">goldbreast splitfin</name>
    <dbReference type="NCBI Taxonomy" id="33524"/>
    <lineage>
        <taxon>Eukaryota</taxon>
        <taxon>Metazoa</taxon>
        <taxon>Chordata</taxon>
        <taxon>Craniata</taxon>
        <taxon>Vertebrata</taxon>
        <taxon>Euteleostomi</taxon>
        <taxon>Actinopterygii</taxon>
        <taxon>Neopterygii</taxon>
        <taxon>Teleostei</taxon>
        <taxon>Neoteleostei</taxon>
        <taxon>Acanthomorphata</taxon>
        <taxon>Ovalentaria</taxon>
        <taxon>Atherinomorphae</taxon>
        <taxon>Cyprinodontiformes</taxon>
        <taxon>Goodeidae</taxon>
        <taxon>Ilyodon</taxon>
    </lineage>
</organism>
<dbReference type="InterPro" id="IPR007714">
    <property type="entry name" value="CFA20_dom"/>
</dbReference>
<dbReference type="InterPro" id="IPR040441">
    <property type="entry name" value="CFA20/CFAP20DC"/>
</dbReference>
<reference evidence="3 4" key="1">
    <citation type="submission" date="2021-06" db="EMBL/GenBank/DDBJ databases">
        <authorList>
            <person name="Palmer J.M."/>
        </authorList>
    </citation>
    <scope>NUCLEOTIDE SEQUENCE [LARGE SCALE GENOMIC DNA]</scope>
    <source>
        <strain evidence="4">if_2019</strain>
        <tissue evidence="3">Muscle</tissue>
    </source>
</reference>
<sequence length="537" mass="59685">MFRNNYQGGAVFDLFSGQGKDPVAKWRLWGGPSAIHKEYNKEVKGFVYCLEGSSHTVKMQMPENAKMSLGLIQRFLVLQVNVPERHDFSIELVITDSEHLKRRLYFSTVHKEMSATLLHAKIPFTELNRNTWSTLCIDLVSIAGELFKGFLTLDGITLFATCKVRRIFTMKTDPKIMSDVFLSGACLREIIPRSFWYPSDVNQITQVLNYENSQKAEVKSDPLSSASIPDQSHIATSTSYRRTKPRGVLQTASVSRASSASPNTGRTSSANLDRMERSGYSSCRLNQKKTTESQNINIRVESLSHGQQSTIAEGASCKLQPHPPKQRVFGKQASKKLRILSAGRERVSSSDAECSCKTKGSRDDSPFSSSQQESSQQLPTRAQKPANLVVVEQSCSPAKDKMEAAPTPVESQLRSGLSSDLEVWNSWENNEGSEPQLTLEEEVFTFLSQPHSPKRGQSQGDQEKMELGDGQAQSTGGRRHAQPEDDFIGSESDELHVPLFHQSQLSVVRYGSTRSLGFSISKVTIFVISNPGTFSAW</sequence>
<feature type="region of interest" description="Disordered" evidence="1">
    <location>
        <begin position="220"/>
        <end position="296"/>
    </location>
</feature>
<dbReference type="PANTHER" id="PTHR12458">
    <property type="entry name" value="ORF PROTEIN"/>
    <property type="match status" value="1"/>
</dbReference>
<feature type="region of interest" description="Disordered" evidence="1">
    <location>
        <begin position="350"/>
        <end position="386"/>
    </location>
</feature>
<feature type="region of interest" description="Disordered" evidence="1">
    <location>
        <begin position="449"/>
        <end position="485"/>
    </location>
</feature>
<feature type="region of interest" description="Disordered" evidence="1">
    <location>
        <begin position="314"/>
        <end position="333"/>
    </location>
</feature>
<feature type="compositionally biased region" description="Polar residues" evidence="1">
    <location>
        <begin position="222"/>
        <end position="240"/>
    </location>
</feature>
<accession>A0ABV0TTJ1</accession>
<evidence type="ECO:0000259" key="2">
    <source>
        <dbReference type="Pfam" id="PF05018"/>
    </source>
</evidence>
<comment type="caution">
    <text evidence="3">The sequence shown here is derived from an EMBL/GenBank/DDBJ whole genome shotgun (WGS) entry which is preliminary data.</text>
</comment>
<feature type="domain" description="CFA20" evidence="2">
    <location>
        <begin position="1"/>
        <end position="171"/>
    </location>
</feature>
<evidence type="ECO:0000313" key="4">
    <source>
        <dbReference type="Proteomes" id="UP001482620"/>
    </source>
</evidence>
<evidence type="ECO:0000313" key="3">
    <source>
        <dbReference type="EMBL" id="MEQ2236237.1"/>
    </source>
</evidence>
<feature type="compositionally biased region" description="Polar residues" evidence="1">
    <location>
        <begin position="250"/>
        <end position="271"/>
    </location>
</feature>
<proteinExistence type="predicted"/>
<evidence type="ECO:0000256" key="1">
    <source>
        <dbReference type="SAM" id="MobiDB-lite"/>
    </source>
</evidence>
<feature type="compositionally biased region" description="Polar residues" evidence="1">
    <location>
        <begin position="449"/>
        <end position="460"/>
    </location>
</feature>
<name>A0ABV0TTJ1_9TELE</name>
<dbReference type="Pfam" id="PF05018">
    <property type="entry name" value="CFA20_dom"/>
    <property type="match status" value="1"/>
</dbReference>
<keyword evidence="4" id="KW-1185">Reference proteome</keyword>
<dbReference type="EMBL" id="JAHRIQ010047106">
    <property type="protein sequence ID" value="MEQ2236237.1"/>
    <property type="molecule type" value="Genomic_DNA"/>
</dbReference>
<feature type="compositionally biased region" description="Basic and acidic residues" evidence="1">
    <location>
        <begin position="350"/>
        <end position="365"/>
    </location>
</feature>
<protein>
    <recommendedName>
        <fullName evidence="2">CFA20 domain-containing protein</fullName>
    </recommendedName>
</protein>
<feature type="compositionally biased region" description="Low complexity" evidence="1">
    <location>
        <begin position="368"/>
        <end position="377"/>
    </location>
</feature>
<dbReference type="Proteomes" id="UP001482620">
    <property type="component" value="Unassembled WGS sequence"/>
</dbReference>
<gene>
    <name evidence="3" type="ORF">ILYODFUR_010511</name>
</gene>